<reference evidence="3" key="1">
    <citation type="journal article" date="2014" name="Int. J. Syst. Evol. Microbiol.">
        <title>Complete genome sequence of Corynebacterium casei LMG S-19264T (=DSM 44701T), isolated from a smear-ripened cheese.</title>
        <authorList>
            <consortium name="US DOE Joint Genome Institute (JGI-PGF)"/>
            <person name="Walter F."/>
            <person name="Albersmeier A."/>
            <person name="Kalinowski J."/>
            <person name="Ruckert C."/>
        </authorList>
    </citation>
    <scope>NUCLEOTIDE SEQUENCE</scope>
    <source>
        <strain evidence="3">NBRC 112290</strain>
    </source>
</reference>
<organism evidence="3 4">
    <name type="scientific">Litorihabitans aurantiacus</name>
    <dbReference type="NCBI Taxonomy" id="1930061"/>
    <lineage>
        <taxon>Bacteria</taxon>
        <taxon>Bacillati</taxon>
        <taxon>Actinomycetota</taxon>
        <taxon>Actinomycetes</taxon>
        <taxon>Micrococcales</taxon>
        <taxon>Beutenbergiaceae</taxon>
        <taxon>Litorihabitans</taxon>
    </lineage>
</organism>
<evidence type="ECO:0000313" key="4">
    <source>
        <dbReference type="Proteomes" id="UP001157161"/>
    </source>
</evidence>
<dbReference type="SMART" id="SM00422">
    <property type="entry name" value="HTH_MERR"/>
    <property type="match status" value="1"/>
</dbReference>
<keyword evidence="4" id="KW-1185">Reference proteome</keyword>
<dbReference type="Pfam" id="PF00376">
    <property type="entry name" value="MerR"/>
    <property type="match status" value="1"/>
</dbReference>
<dbReference type="GO" id="GO:0003677">
    <property type="term" value="F:DNA binding"/>
    <property type="evidence" value="ECO:0007669"/>
    <property type="project" value="UniProtKB-KW"/>
</dbReference>
<dbReference type="PANTHER" id="PTHR30204">
    <property type="entry name" value="REDOX-CYCLING DRUG-SENSING TRANSCRIPTIONAL ACTIVATOR SOXR"/>
    <property type="match status" value="1"/>
</dbReference>
<dbReference type="Proteomes" id="UP001157161">
    <property type="component" value="Unassembled WGS sequence"/>
</dbReference>
<dbReference type="RefSeq" id="WP_284251724.1">
    <property type="nucleotide sequence ID" value="NZ_BSUM01000001.1"/>
</dbReference>
<accession>A0AA37XH53</accession>
<dbReference type="InterPro" id="IPR009061">
    <property type="entry name" value="DNA-bd_dom_put_sf"/>
</dbReference>
<dbReference type="PROSITE" id="PS50937">
    <property type="entry name" value="HTH_MERR_2"/>
    <property type="match status" value="1"/>
</dbReference>
<gene>
    <name evidence="3" type="ORF">GCM10025875_30250</name>
</gene>
<dbReference type="InterPro" id="IPR047057">
    <property type="entry name" value="MerR_fam"/>
</dbReference>
<sequence>MGRPHELLTHELAELAGVTPRTLRHYHQIGLLEEPERSSGGYRRYTARHLAIVLRIGHFTALGVPLAQVARVIDDDAAAADLLATIDADLAGQERELARRRARITTLLTHHGSADLPEALLPHAQRLRSAAGATAAERRHEREQLVLLAHLSAGASRWLADLLDALAASGADHTALVDDFARLGPETTPQEEADLTRRLVELLGPALRDAERPVIDRRSDELLAHHRAGSVNESQARVLAHLTAAVDGV</sequence>
<evidence type="ECO:0000259" key="2">
    <source>
        <dbReference type="PROSITE" id="PS50937"/>
    </source>
</evidence>
<evidence type="ECO:0000313" key="3">
    <source>
        <dbReference type="EMBL" id="GMA33033.1"/>
    </source>
</evidence>
<name>A0AA37XH53_9MICO</name>
<dbReference type="EMBL" id="BSUM01000001">
    <property type="protein sequence ID" value="GMA33033.1"/>
    <property type="molecule type" value="Genomic_DNA"/>
</dbReference>
<proteinExistence type="predicted"/>
<keyword evidence="1" id="KW-0238">DNA-binding</keyword>
<dbReference type="Gene3D" id="1.10.1660.10">
    <property type="match status" value="1"/>
</dbReference>
<dbReference type="SUPFAM" id="SSF46955">
    <property type="entry name" value="Putative DNA-binding domain"/>
    <property type="match status" value="1"/>
</dbReference>
<protein>
    <submittedName>
        <fullName evidence="3">MerR family transcriptional regulator</fullName>
    </submittedName>
</protein>
<comment type="caution">
    <text evidence="3">The sequence shown here is derived from an EMBL/GenBank/DDBJ whole genome shotgun (WGS) entry which is preliminary data.</text>
</comment>
<reference evidence="3" key="2">
    <citation type="submission" date="2023-02" db="EMBL/GenBank/DDBJ databases">
        <authorList>
            <person name="Sun Q."/>
            <person name="Mori K."/>
        </authorList>
    </citation>
    <scope>NUCLEOTIDE SEQUENCE</scope>
    <source>
        <strain evidence="3">NBRC 112290</strain>
    </source>
</reference>
<dbReference type="GO" id="GO:0003700">
    <property type="term" value="F:DNA-binding transcription factor activity"/>
    <property type="evidence" value="ECO:0007669"/>
    <property type="project" value="InterPro"/>
</dbReference>
<dbReference type="PANTHER" id="PTHR30204:SF93">
    <property type="entry name" value="HTH MERR-TYPE DOMAIN-CONTAINING PROTEIN"/>
    <property type="match status" value="1"/>
</dbReference>
<dbReference type="AlphaFoldDB" id="A0AA37XH53"/>
<dbReference type="InterPro" id="IPR000551">
    <property type="entry name" value="MerR-type_HTH_dom"/>
</dbReference>
<evidence type="ECO:0000256" key="1">
    <source>
        <dbReference type="ARBA" id="ARBA00023125"/>
    </source>
</evidence>
<dbReference type="CDD" id="cd00592">
    <property type="entry name" value="HTH_MerR-like"/>
    <property type="match status" value="1"/>
</dbReference>
<feature type="domain" description="HTH merR-type" evidence="2">
    <location>
        <begin position="11"/>
        <end position="75"/>
    </location>
</feature>